<dbReference type="RefSeq" id="WP_089007634.1">
    <property type="nucleotide sequence ID" value="NZ_LT607411.1"/>
</dbReference>
<evidence type="ECO:0000313" key="3">
    <source>
        <dbReference type="EMBL" id="SCF17854.1"/>
    </source>
</evidence>
<dbReference type="PROSITE" id="PS51354">
    <property type="entry name" value="GLUTAREDOXIN_2"/>
    <property type="match status" value="1"/>
</dbReference>
<keyword evidence="1" id="KW-1133">Transmembrane helix</keyword>
<reference evidence="4" key="1">
    <citation type="submission" date="2016-06" db="EMBL/GenBank/DDBJ databases">
        <authorList>
            <person name="Varghese N."/>
            <person name="Submissions Spin"/>
        </authorList>
    </citation>
    <scope>NUCLEOTIDE SEQUENCE [LARGE SCALE GENOMIC DNA]</scope>
    <source>
        <strain evidence="4">DSM 43909</strain>
    </source>
</reference>
<dbReference type="Gene3D" id="3.40.30.10">
    <property type="entry name" value="Glutaredoxin"/>
    <property type="match status" value="1"/>
</dbReference>
<protein>
    <submittedName>
        <fullName evidence="3">Mycoredoxin</fullName>
    </submittedName>
</protein>
<keyword evidence="4" id="KW-1185">Reference proteome</keyword>
<dbReference type="SUPFAM" id="SSF52833">
    <property type="entry name" value="Thioredoxin-like"/>
    <property type="match status" value="1"/>
</dbReference>
<evidence type="ECO:0000256" key="1">
    <source>
        <dbReference type="SAM" id="Phobius"/>
    </source>
</evidence>
<sequence length="150" mass="16539">MAEGVAFGDVLRSWWLAGVVLACGLLAAATESYRPVAVVEFLIFMALAFLLSPLVFPRSLTAAQAQERSARDGRPIVYWRPGCRYCLRLRRRLGGRAGQVHWVDIWRDPAGAAAVRAITGGDETVPTVVARGEAVVNPEPAWLLRRLDRR</sequence>
<feature type="domain" description="Glutaredoxin" evidence="2">
    <location>
        <begin position="77"/>
        <end position="134"/>
    </location>
</feature>
<dbReference type="OrthoDB" id="8991911at2"/>
<organism evidence="3 4">
    <name type="scientific">Micromonospora viridifaciens</name>
    <dbReference type="NCBI Taxonomy" id="1881"/>
    <lineage>
        <taxon>Bacteria</taxon>
        <taxon>Bacillati</taxon>
        <taxon>Actinomycetota</taxon>
        <taxon>Actinomycetes</taxon>
        <taxon>Micromonosporales</taxon>
        <taxon>Micromonosporaceae</taxon>
        <taxon>Micromonospora</taxon>
    </lineage>
</organism>
<dbReference type="InterPro" id="IPR036249">
    <property type="entry name" value="Thioredoxin-like_sf"/>
</dbReference>
<dbReference type="InterPro" id="IPR002109">
    <property type="entry name" value="Glutaredoxin"/>
</dbReference>
<proteinExistence type="predicted"/>
<name>A0A1C4YAX8_MICVI</name>
<gene>
    <name evidence="3" type="ORF">GA0074695_4037</name>
</gene>
<evidence type="ECO:0000313" key="4">
    <source>
        <dbReference type="Proteomes" id="UP000198242"/>
    </source>
</evidence>
<keyword evidence="1" id="KW-0472">Membrane</keyword>
<dbReference type="Proteomes" id="UP000198242">
    <property type="component" value="Chromosome I"/>
</dbReference>
<dbReference type="AlphaFoldDB" id="A0A1C4YAX8"/>
<dbReference type="EMBL" id="LT607411">
    <property type="protein sequence ID" value="SCF17854.1"/>
    <property type="molecule type" value="Genomic_DNA"/>
</dbReference>
<dbReference type="Pfam" id="PF00462">
    <property type="entry name" value="Glutaredoxin"/>
    <property type="match status" value="1"/>
</dbReference>
<evidence type="ECO:0000259" key="2">
    <source>
        <dbReference type="Pfam" id="PF00462"/>
    </source>
</evidence>
<accession>A0A1C4YAX8</accession>
<feature type="transmembrane region" description="Helical" evidence="1">
    <location>
        <begin position="36"/>
        <end position="56"/>
    </location>
</feature>
<feature type="transmembrane region" description="Helical" evidence="1">
    <location>
        <begin position="12"/>
        <end position="29"/>
    </location>
</feature>
<keyword evidence="1" id="KW-0812">Transmembrane</keyword>